<dbReference type="OrthoDB" id="8249794at2"/>
<gene>
    <name evidence="3" type="ORF">FQ775_02210</name>
</gene>
<reference evidence="3" key="1">
    <citation type="submission" date="2020-04" db="EMBL/GenBank/DDBJ databases">
        <title>Nitratireductor sp. nov. isolated from mangrove soil.</title>
        <authorList>
            <person name="Ye Y."/>
        </authorList>
    </citation>
    <scope>NUCLEOTIDE SEQUENCE</scope>
    <source>
        <strain evidence="3">SY7</strain>
    </source>
</reference>
<feature type="transmembrane region" description="Helical" evidence="1">
    <location>
        <begin position="72"/>
        <end position="90"/>
    </location>
</feature>
<dbReference type="Pfam" id="PF03779">
    <property type="entry name" value="SPW"/>
    <property type="match status" value="1"/>
</dbReference>
<keyword evidence="4" id="KW-1185">Reference proteome</keyword>
<dbReference type="AlphaFoldDB" id="A0A5B8KUQ7"/>
<evidence type="ECO:0000313" key="3">
    <source>
        <dbReference type="EMBL" id="QDY99277.1"/>
    </source>
</evidence>
<protein>
    <recommendedName>
        <fullName evidence="2">SPW repeat-containing integral membrane domain-containing protein</fullName>
    </recommendedName>
</protein>
<keyword evidence="1" id="KW-1133">Transmembrane helix</keyword>
<dbReference type="KEGG" id="niy:FQ775_02210"/>
<proteinExistence type="predicted"/>
<name>A0A5B8KUQ7_9HYPH</name>
<feature type="transmembrane region" description="Helical" evidence="1">
    <location>
        <begin position="44"/>
        <end position="65"/>
    </location>
</feature>
<keyword evidence="1" id="KW-0472">Membrane</keyword>
<feature type="transmembrane region" description="Helical" evidence="1">
    <location>
        <begin position="21"/>
        <end position="38"/>
    </location>
</feature>
<feature type="transmembrane region" description="Helical" evidence="1">
    <location>
        <begin position="96"/>
        <end position="113"/>
    </location>
</feature>
<sequence length="119" mass="12936">MATVDKHHWYSLDMHRPWEDVTSMILGAVVVISPVIMAPADGVIAISSGLAGVLIVMLGALEFVSLRRWQEYIEVLCGAWLVVAPFALGYAGTLRAAHMAIGLAVIVLGLLEVRQDRVR</sequence>
<feature type="domain" description="SPW repeat-containing integral membrane" evidence="2">
    <location>
        <begin position="18"/>
        <end position="110"/>
    </location>
</feature>
<dbReference type="Proteomes" id="UP000321389">
    <property type="component" value="Chromosome"/>
</dbReference>
<organism evidence="3 4">
    <name type="scientific">Nitratireductor mangrovi</name>
    <dbReference type="NCBI Taxonomy" id="2599600"/>
    <lineage>
        <taxon>Bacteria</taxon>
        <taxon>Pseudomonadati</taxon>
        <taxon>Pseudomonadota</taxon>
        <taxon>Alphaproteobacteria</taxon>
        <taxon>Hyphomicrobiales</taxon>
        <taxon>Phyllobacteriaceae</taxon>
        <taxon>Nitratireductor</taxon>
    </lineage>
</organism>
<evidence type="ECO:0000256" key="1">
    <source>
        <dbReference type="SAM" id="Phobius"/>
    </source>
</evidence>
<dbReference type="InterPro" id="IPR005530">
    <property type="entry name" value="SPW"/>
</dbReference>
<keyword evidence="1" id="KW-0812">Transmembrane</keyword>
<evidence type="ECO:0000259" key="2">
    <source>
        <dbReference type="Pfam" id="PF03779"/>
    </source>
</evidence>
<dbReference type="EMBL" id="CP042301">
    <property type="protein sequence ID" value="QDY99277.1"/>
    <property type="molecule type" value="Genomic_DNA"/>
</dbReference>
<accession>A0A5B8KUQ7</accession>
<evidence type="ECO:0000313" key="4">
    <source>
        <dbReference type="Proteomes" id="UP000321389"/>
    </source>
</evidence>
<dbReference type="RefSeq" id="WP_146297927.1">
    <property type="nucleotide sequence ID" value="NZ_CP042301.2"/>
</dbReference>